<reference evidence="2 3" key="1">
    <citation type="submission" date="2016-11" db="EMBL/GenBank/DDBJ databases">
        <authorList>
            <person name="Varghese N."/>
            <person name="Submissions S."/>
        </authorList>
    </citation>
    <scope>NUCLEOTIDE SEQUENCE [LARGE SCALE GENOMIC DNA]</scope>
    <source>
        <strain evidence="2 3">DSM 28249</strain>
    </source>
</reference>
<dbReference type="Pfam" id="PF04264">
    <property type="entry name" value="YceI"/>
    <property type="match status" value="1"/>
</dbReference>
<evidence type="ECO:0000313" key="2">
    <source>
        <dbReference type="EMBL" id="SHL83169.1"/>
    </source>
</evidence>
<dbReference type="InterPro" id="IPR007372">
    <property type="entry name" value="Lipid/polyisoprenoid-bd_YceI"/>
</dbReference>
<evidence type="ECO:0000313" key="3">
    <source>
        <dbReference type="Proteomes" id="UP000322545"/>
    </source>
</evidence>
<dbReference type="SUPFAM" id="SSF101874">
    <property type="entry name" value="YceI-like"/>
    <property type="match status" value="1"/>
</dbReference>
<dbReference type="EMBL" id="FRCB01000003">
    <property type="protein sequence ID" value="SHL83169.1"/>
    <property type="molecule type" value="Genomic_DNA"/>
</dbReference>
<accession>A0A1M7DVG1</accession>
<dbReference type="AlphaFoldDB" id="A0A1M7DVG1"/>
<proteinExistence type="predicted"/>
<gene>
    <name evidence="2" type="ORF">SAMN05443432_10370</name>
</gene>
<keyword evidence="3" id="KW-1185">Reference proteome</keyword>
<dbReference type="RefSeq" id="WP_007814400.1">
    <property type="nucleotide sequence ID" value="NZ_FRCB01000003.1"/>
</dbReference>
<dbReference type="PANTHER" id="PTHR34406:SF1">
    <property type="entry name" value="PROTEIN YCEI"/>
    <property type="match status" value="1"/>
</dbReference>
<feature type="domain" description="Lipid/polyisoprenoid-binding YceI-like" evidence="1">
    <location>
        <begin position="28"/>
        <end position="190"/>
    </location>
</feature>
<protein>
    <submittedName>
        <fullName evidence="2">Polyisoprenoid-binding protein YceI</fullName>
    </submittedName>
</protein>
<organism evidence="2 3">
    <name type="scientific">Roseovarius litoreus</name>
    <dbReference type="NCBI Taxonomy" id="1155722"/>
    <lineage>
        <taxon>Bacteria</taxon>
        <taxon>Pseudomonadati</taxon>
        <taxon>Pseudomonadota</taxon>
        <taxon>Alphaproteobacteria</taxon>
        <taxon>Rhodobacterales</taxon>
        <taxon>Roseobacteraceae</taxon>
        <taxon>Roseovarius</taxon>
    </lineage>
</organism>
<sequence>MNRRSAILGPLALCALALPGAGHSAQQRYRLDAARSTVAFTYRIGDAANSGQMPVKSADMRLDLDNVPASRVDVVLDAAQARAGFFLATQALRDANVLDTVTHPEIRFRSTRITGDLSGATITGDLTVRGITRAVTLDAGLYRQRGTQPGDRDNLTVLLTGSVSRSAFGATGYAGLVGDLIGIRIVARITK</sequence>
<dbReference type="PANTHER" id="PTHR34406">
    <property type="entry name" value="PROTEIN YCEI"/>
    <property type="match status" value="1"/>
</dbReference>
<evidence type="ECO:0000259" key="1">
    <source>
        <dbReference type="SMART" id="SM00867"/>
    </source>
</evidence>
<dbReference type="Proteomes" id="UP000322545">
    <property type="component" value="Unassembled WGS sequence"/>
</dbReference>
<dbReference type="InterPro" id="IPR036761">
    <property type="entry name" value="TTHA0802/YceI-like_sf"/>
</dbReference>
<name>A0A1M7DVG1_9RHOB</name>
<dbReference type="Gene3D" id="2.40.128.110">
    <property type="entry name" value="Lipid/polyisoprenoid-binding, YceI-like"/>
    <property type="match status" value="1"/>
</dbReference>
<dbReference type="SMART" id="SM00867">
    <property type="entry name" value="YceI"/>
    <property type="match status" value="1"/>
</dbReference>